<dbReference type="CDD" id="cd04480">
    <property type="entry name" value="RPA1_DBD_A_like"/>
    <property type="match status" value="1"/>
</dbReference>
<dbReference type="InterPro" id="IPR012340">
    <property type="entry name" value="NA-bd_OB-fold"/>
</dbReference>
<reference evidence="2" key="1">
    <citation type="submission" date="2019-12" db="EMBL/GenBank/DDBJ databases">
        <title>Genome sequencing and annotation of Brassica cretica.</title>
        <authorList>
            <person name="Studholme D.J."/>
            <person name="Sarris P."/>
        </authorList>
    </citation>
    <scope>NUCLEOTIDE SEQUENCE</scope>
    <source>
        <strain evidence="2">PFS-109/04</strain>
        <tissue evidence="2">Leaf</tissue>
    </source>
</reference>
<gene>
    <name evidence="2" type="ORF">F2Q69_00025255</name>
</gene>
<protein>
    <recommendedName>
        <fullName evidence="1">Replication protein A 70 kDa DNA-binding subunit B/D first OB fold domain-containing protein</fullName>
    </recommendedName>
</protein>
<dbReference type="Pfam" id="PF02721">
    <property type="entry name" value="DUF223"/>
    <property type="match status" value="1"/>
</dbReference>
<sequence length="86" mass="9789">MAEIFDNIIELNPAKTSWKIKVKIIRLWRLHSCGNIDSIEMVLVDSNGDTIHATVNEDVLPIFESFLEEGDSRIFINFKISEAISP</sequence>
<proteinExistence type="predicted"/>
<feature type="domain" description="Replication protein A 70 kDa DNA-binding subunit B/D first OB fold" evidence="1">
    <location>
        <begin position="5"/>
        <end position="84"/>
    </location>
</feature>
<dbReference type="SUPFAM" id="SSF50249">
    <property type="entry name" value="Nucleic acid-binding proteins"/>
    <property type="match status" value="1"/>
</dbReference>
<accession>A0A8S9Q8U9</accession>
<dbReference type="AlphaFoldDB" id="A0A8S9Q8U9"/>
<dbReference type="Gene3D" id="2.40.50.140">
    <property type="entry name" value="Nucleic acid-binding proteins"/>
    <property type="match status" value="1"/>
</dbReference>
<name>A0A8S9Q8U9_BRACR</name>
<organism evidence="2 3">
    <name type="scientific">Brassica cretica</name>
    <name type="common">Mustard</name>
    <dbReference type="NCBI Taxonomy" id="69181"/>
    <lineage>
        <taxon>Eukaryota</taxon>
        <taxon>Viridiplantae</taxon>
        <taxon>Streptophyta</taxon>
        <taxon>Embryophyta</taxon>
        <taxon>Tracheophyta</taxon>
        <taxon>Spermatophyta</taxon>
        <taxon>Magnoliopsida</taxon>
        <taxon>eudicotyledons</taxon>
        <taxon>Gunneridae</taxon>
        <taxon>Pentapetalae</taxon>
        <taxon>rosids</taxon>
        <taxon>malvids</taxon>
        <taxon>Brassicales</taxon>
        <taxon>Brassicaceae</taxon>
        <taxon>Brassiceae</taxon>
        <taxon>Brassica</taxon>
    </lineage>
</organism>
<evidence type="ECO:0000259" key="1">
    <source>
        <dbReference type="Pfam" id="PF02721"/>
    </source>
</evidence>
<evidence type="ECO:0000313" key="2">
    <source>
        <dbReference type="EMBL" id="KAF3536263.1"/>
    </source>
</evidence>
<dbReference type="EMBL" id="QGKX02001290">
    <property type="protein sequence ID" value="KAF3536263.1"/>
    <property type="molecule type" value="Genomic_DNA"/>
</dbReference>
<evidence type="ECO:0000313" key="3">
    <source>
        <dbReference type="Proteomes" id="UP000712600"/>
    </source>
</evidence>
<comment type="caution">
    <text evidence="2">The sequence shown here is derived from an EMBL/GenBank/DDBJ whole genome shotgun (WGS) entry which is preliminary data.</text>
</comment>
<dbReference type="InterPro" id="IPR003871">
    <property type="entry name" value="RFA1B/D_OB_1st"/>
</dbReference>
<dbReference type="Proteomes" id="UP000712600">
    <property type="component" value="Unassembled WGS sequence"/>
</dbReference>